<organism evidence="3 4">
    <name type="scientific">Batillaria attramentaria</name>
    <dbReference type="NCBI Taxonomy" id="370345"/>
    <lineage>
        <taxon>Eukaryota</taxon>
        <taxon>Metazoa</taxon>
        <taxon>Spiralia</taxon>
        <taxon>Lophotrochozoa</taxon>
        <taxon>Mollusca</taxon>
        <taxon>Gastropoda</taxon>
        <taxon>Caenogastropoda</taxon>
        <taxon>Sorbeoconcha</taxon>
        <taxon>Cerithioidea</taxon>
        <taxon>Batillariidae</taxon>
        <taxon>Batillaria</taxon>
    </lineage>
</organism>
<dbReference type="Proteomes" id="UP001519460">
    <property type="component" value="Unassembled WGS sequence"/>
</dbReference>
<evidence type="ECO:0000313" key="3">
    <source>
        <dbReference type="EMBL" id="KAK7497788.1"/>
    </source>
</evidence>
<feature type="non-terminal residue" evidence="3">
    <location>
        <position position="1"/>
    </location>
</feature>
<keyword evidence="4" id="KW-1185">Reference proteome</keyword>
<feature type="region of interest" description="Disordered" evidence="1">
    <location>
        <begin position="62"/>
        <end position="97"/>
    </location>
</feature>
<feature type="region of interest" description="Disordered" evidence="1">
    <location>
        <begin position="155"/>
        <end position="200"/>
    </location>
</feature>
<dbReference type="CDD" id="cd12087">
    <property type="entry name" value="TM_EGFR-like"/>
    <property type="match status" value="1"/>
</dbReference>
<protein>
    <submittedName>
        <fullName evidence="3">Uncharacterized protein</fullName>
    </submittedName>
</protein>
<evidence type="ECO:0000256" key="2">
    <source>
        <dbReference type="SAM" id="Phobius"/>
    </source>
</evidence>
<sequence length="338" mass="37614">AGGELGQCPRETSGSRYKYTSRVRAEVNNCMSSVFDDTYKEDKSSFLLKHYRHLIGRCPTFPNTSRLRHKHTKTGPTTSGTDDDPTRSPVHKNTMDNTTATDTFIPFGEESSTIFKGLTKAEEVVVCAAIVVGILAVLAIILRLTMPFVRRKYRKSKATDAGLKGNRSSSDLLGAATPSSSASRASTISGGSQLDYWKPQDNDTTTITTISNGSYDNPKSSVYGNVRSDALSLPVYLPKKRSEENLKQDNSVTLLNEELTAVISTPTLQRLQSLNLNETYRDNWDRSFDPANHHVRSLSYVTHPSESRKMPEIPQVHRGVPKEYQRQHAVPDVVKTRF</sequence>
<dbReference type="EMBL" id="JACVVK020000055">
    <property type="protein sequence ID" value="KAK7497788.1"/>
    <property type="molecule type" value="Genomic_DNA"/>
</dbReference>
<comment type="caution">
    <text evidence="3">The sequence shown here is derived from an EMBL/GenBank/DDBJ whole genome shotgun (WGS) entry which is preliminary data.</text>
</comment>
<reference evidence="3 4" key="1">
    <citation type="journal article" date="2023" name="Sci. Data">
        <title>Genome assembly of the Korean intertidal mud-creeper Batillaria attramentaria.</title>
        <authorList>
            <person name="Patra A.K."/>
            <person name="Ho P.T."/>
            <person name="Jun S."/>
            <person name="Lee S.J."/>
            <person name="Kim Y."/>
            <person name="Won Y.J."/>
        </authorList>
    </citation>
    <scope>NUCLEOTIDE SEQUENCE [LARGE SCALE GENOMIC DNA]</scope>
    <source>
        <strain evidence="3">Wonlab-2016</strain>
    </source>
</reference>
<feature type="transmembrane region" description="Helical" evidence="2">
    <location>
        <begin position="123"/>
        <end position="145"/>
    </location>
</feature>
<evidence type="ECO:0000313" key="4">
    <source>
        <dbReference type="Proteomes" id="UP001519460"/>
    </source>
</evidence>
<accession>A0ABD0LEX0</accession>
<gene>
    <name evidence="3" type="ORF">BaRGS_00010922</name>
</gene>
<name>A0ABD0LEX0_9CAEN</name>
<keyword evidence="2" id="KW-0812">Transmembrane</keyword>
<dbReference type="AlphaFoldDB" id="A0ABD0LEX0"/>
<evidence type="ECO:0000256" key="1">
    <source>
        <dbReference type="SAM" id="MobiDB-lite"/>
    </source>
</evidence>
<keyword evidence="2" id="KW-1133">Transmembrane helix</keyword>
<proteinExistence type="predicted"/>
<feature type="compositionally biased region" description="Low complexity" evidence="1">
    <location>
        <begin position="174"/>
        <end position="192"/>
    </location>
</feature>
<keyword evidence="2" id="KW-0472">Membrane</keyword>